<evidence type="ECO:0000256" key="1">
    <source>
        <dbReference type="SAM" id="MobiDB-lite"/>
    </source>
</evidence>
<gene>
    <name evidence="3" type="ORF">RF11_11612</name>
</gene>
<name>A0A0C2IP43_THEKT</name>
<feature type="compositionally biased region" description="Polar residues" evidence="1">
    <location>
        <begin position="375"/>
        <end position="391"/>
    </location>
</feature>
<proteinExistence type="predicted"/>
<keyword evidence="4" id="KW-1185">Reference proteome</keyword>
<comment type="caution">
    <text evidence="3">The sequence shown here is derived from an EMBL/GenBank/DDBJ whole genome shotgun (WGS) entry which is preliminary data.</text>
</comment>
<evidence type="ECO:0000256" key="2">
    <source>
        <dbReference type="SAM" id="Phobius"/>
    </source>
</evidence>
<keyword evidence="2" id="KW-0472">Membrane</keyword>
<keyword evidence="2" id="KW-1133">Transmembrane helix</keyword>
<reference evidence="3 4" key="1">
    <citation type="journal article" date="2014" name="Genome Biol. Evol.">
        <title>The genome of the myxosporean Thelohanellus kitauei shows adaptations to nutrient acquisition within its fish host.</title>
        <authorList>
            <person name="Yang Y."/>
            <person name="Xiong J."/>
            <person name="Zhou Z."/>
            <person name="Huo F."/>
            <person name="Miao W."/>
            <person name="Ran C."/>
            <person name="Liu Y."/>
            <person name="Zhang J."/>
            <person name="Feng J."/>
            <person name="Wang M."/>
            <person name="Wang M."/>
            <person name="Wang L."/>
            <person name="Yao B."/>
        </authorList>
    </citation>
    <scope>NUCLEOTIDE SEQUENCE [LARGE SCALE GENOMIC DNA]</scope>
    <source>
        <strain evidence="3">Wuqing</strain>
    </source>
</reference>
<accession>A0A0C2IP43</accession>
<sequence>MKDFPYKLGLKPSHLMANRPNDGIPNKLLFVADFVIGALSGTLRYRDIMLKAYRIITATLLYVQKPKAATTRGVKNVEQSHNQTPNLAGRHGTMVTEQWQWRWLIKGGSPSGAVMIRISGCRISSETPYCIFLNKYDRSCKPNLESSPFPQPVPMGLDTAPLSLFERTHIFVEKTNILYKSRIAGYINVASQFIRYVSMEKEIIPKANQSHMYSSAINGIFSATEKSLYMIYVDLQNAFDRVPHALMQHLIIHIYVTGSTISSPWQSRFNHVAYMDNIKIWTVMDDFSIKIQALIDALQSLVVEANPSKSAVSTEGLRKFRLLYLALTSVAGAIGYFSLCKLWFIFPMLHFYRFRTEESKKKIAAETKREPAPVSKQNSEVSCEHGSQNPLRYSPNLPLAI</sequence>
<protein>
    <submittedName>
        <fullName evidence="3">Uncharacterized protein</fullName>
    </submittedName>
</protein>
<evidence type="ECO:0000313" key="3">
    <source>
        <dbReference type="EMBL" id="KII67254.1"/>
    </source>
</evidence>
<dbReference type="EMBL" id="JWZT01003261">
    <property type="protein sequence ID" value="KII67254.1"/>
    <property type="molecule type" value="Genomic_DNA"/>
</dbReference>
<feature type="region of interest" description="Disordered" evidence="1">
    <location>
        <begin position="364"/>
        <end position="401"/>
    </location>
</feature>
<evidence type="ECO:0000313" key="4">
    <source>
        <dbReference type="Proteomes" id="UP000031668"/>
    </source>
</evidence>
<dbReference type="Proteomes" id="UP000031668">
    <property type="component" value="Unassembled WGS sequence"/>
</dbReference>
<dbReference type="AlphaFoldDB" id="A0A0C2IP43"/>
<keyword evidence="2" id="KW-0812">Transmembrane</keyword>
<feature type="transmembrane region" description="Helical" evidence="2">
    <location>
        <begin position="322"/>
        <end position="346"/>
    </location>
</feature>
<organism evidence="3 4">
    <name type="scientific">Thelohanellus kitauei</name>
    <name type="common">Myxosporean</name>
    <dbReference type="NCBI Taxonomy" id="669202"/>
    <lineage>
        <taxon>Eukaryota</taxon>
        <taxon>Metazoa</taxon>
        <taxon>Cnidaria</taxon>
        <taxon>Myxozoa</taxon>
        <taxon>Myxosporea</taxon>
        <taxon>Bivalvulida</taxon>
        <taxon>Platysporina</taxon>
        <taxon>Myxobolidae</taxon>
        <taxon>Thelohanellus</taxon>
    </lineage>
</organism>